<sequence>MSVKDNGKVVCVSGGFDPVHIGHLRMINEATSLGRVVVIVNSDDSVCEALVRLKPDCFANGGTVTMTTHPRLSCAGNWASSCCGIWAERKCRVHRNW</sequence>
<dbReference type="GO" id="GO:0016779">
    <property type="term" value="F:nucleotidyltransferase activity"/>
    <property type="evidence" value="ECO:0007669"/>
    <property type="project" value="UniProtKB-KW"/>
</dbReference>
<organism evidence="2 3">
    <name type="scientific">Endozoicomonas gorgoniicola</name>
    <dbReference type="NCBI Taxonomy" id="1234144"/>
    <lineage>
        <taxon>Bacteria</taxon>
        <taxon>Pseudomonadati</taxon>
        <taxon>Pseudomonadota</taxon>
        <taxon>Gammaproteobacteria</taxon>
        <taxon>Oceanospirillales</taxon>
        <taxon>Endozoicomonadaceae</taxon>
        <taxon>Endozoicomonas</taxon>
    </lineage>
</organism>
<dbReference type="NCBIfam" id="TIGR00125">
    <property type="entry name" value="cyt_tran_rel"/>
    <property type="match status" value="1"/>
</dbReference>
<accession>A0ABT3MPR9</accession>
<dbReference type="InterPro" id="IPR014729">
    <property type="entry name" value="Rossmann-like_a/b/a_fold"/>
</dbReference>
<dbReference type="InterPro" id="IPR004821">
    <property type="entry name" value="Cyt_trans-like"/>
</dbReference>
<keyword evidence="2" id="KW-0808">Transferase</keyword>
<reference evidence="2 3" key="1">
    <citation type="submission" date="2022-10" db="EMBL/GenBank/DDBJ databases">
        <title>High-quality genome sequences of two octocoral-associated bacteria, Endozoicomonas euniceicola EF212 and Endozoicomonas gorgoniicola PS125.</title>
        <authorList>
            <person name="Chiou Y.-J."/>
            <person name="Chen Y.-H."/>
        </authorList>
    </citation>
    <scope>NUCLEOTIDE SEQUENCE [LARGE SCALE GENOMIC DNA]</scope>
    <source>
        <strain evidence="2 3">PS125</strain>
    </source>
</reference>
<keyword evidence="2" id="KW-0548">Nucleotidyltransferase</keyword>
<feature type="domain" description="Cytidyltransferase-like" evidence="1">
    <location>
        <begin position="14"/>
        <end position="46"/>
    </location>
</feature>
<dbReference type="EMBL" id="JAPFCC010000001">
    <property type="protein sequence ID" value="MCW7551356.1"/>
    <property type="molecule type" value="Genomic_DNA"/>
</dbReference>
<evidence type="ECO:0000313" key="2">
    <source>
        <dbReference type="EMBL" id="MCW7551356.1"/>
    </source>
</evidence>
<evidence type="ECO:0000313" key="3">
    <source>
        <dbReference type="Proteomes" id="UP001209854"/>
    </source>
</evidence>
<dbReference type="RefSeq" id="WP_262566416.1">
    <property type="nucleotide sequence ID" value="NZ_JAPFCC010000001.1"/>
</dbReference>
<evidence type="ECO:0000259" key="1">
    <source>
        <dbReference type="Pfam" id="PF01467"/>
    </source>
</evidence>
<proteinExistence type="predicted"/>
<gene>
    <name evidence="2" type="ORF">NX722_01600</name>
</gene>
<dbReference type="SUPFAM" id="SSF52374">
    <property type="entry name" value="Nucleotidylyl transferase"/>
    <property type="match status" value="1"/>
</dbReference>
<dbReference type="Proteomes" id="UP001209854">
    <property type="component" value="Unassembled WGS sequence"/>
</dbReference>
<protein>
    <submittedName>
        <fullName evidence="2">Adenylyltransferase/cytidyltransferase family protein</fullName>
    </submittedName>
</protein>
<dbReference type="Gene3D" id="3.40.50.620">
    <property type="entry name" value="HUPs"/>
    <property type="match status" value="1"/>
</dbReference>
<name>A0ABT3MPR9_9GAMM</name>
<comment type="caution">
    <text evidence="2">The sequence shown here is derived from an EMBL/GenBank/DDBJ whole genome shotgun (WGS) entry which is preliminary data.</text>
</comment>
<keyword evidence="3" id="KW-1185">Reference proteome</keyword>
<dbReference type="Pfam" id="PF01467">
    <property type="entry name" value="CTP_transf_like"/>
    <property type="match status" value="1"/>
</dbReference>